<dbReference type="Proteomes" id="UP000680304">
    <property type="component" value="Unassembled WGS sequence"/>
</dbReference>
<dbReference type="EMBL" id="BOVJ01000174">
    <property type="protein sequence ID" value="GIQ66329.1"/>
    <property type="molecule type" value="Genomic_DNA"/>
</dbReference>
<evidence type="ECO:0000313" key="1">
    <source>
        <dbReference type="EMBL" id="GIQ66329.1"/>
    </source>
</evidence>
<proteinExistence type="predicted"/>
<dbReference type="Gene3D" id="3.40.50.2000">
    <property type="entry name" value="Glycogen Phosphorylase B"/>
    <property type="match status" value="1"/>
</dbReference>
<dbReference type="SUPFAM" id="SSF53756">
    <property type="entry name" value="UDP-Glycosyltransferase/glycogen phosphorylase"/>
    <property type="match status" value="1"/>
</dbReference>
<protein>
    <recommendedName>
        <fullName evidence="3">Glycosyltransferase</fullName>
    </recommendedName>
</protein>
<organism evidence="1 2">
    <name type="scientific">Paenibacillus cisolokensis</name>
    <dbReference type="NCBI Taxonomy" id="1658519"/>
    <lineage>
        <taxon>Bacteria</taxon>
        <taxon>Bacillati</taxon>
        <taxon>Bacillota</taxon>
        <taxon>Bacilli</taxon>
        <taxon>Bacillales</taxon>
        <taxon>Paenibacillaceae</taxon>
        <taxon>Paenibacillus</taxon>
    </lineage>
</organism>
<name>A0ABQ4NDN3_9BACL</name>
<evidence type="ECO:0008006" key="3">
    <source>
        <dbReference type="Google" id="ProtNLM"/>
    </source>
</evidence>
<sequence>MRERFLYEERRTLEFADAIITSSDALADICRDRLRGDSKKPIATIYNAFDKETFSSRPKEIDLDKPNMVYIGTIGEWLDWGTLERFAIQHSDYTIYLIGPEEIRRDLPRNIILVGSVPHYKVIDYIYSGDIMLLPFQINELTRAVDPVKLYEYLYMNKPTISSYWPELDKFQSRNLMFYENYDQFESHALNIVSRVTENNDGDRQEYEFIRNSVWENRVIEYDGFIQMVHKEKREVKQEVERRRLR</sequence>
<accession>A0ABQ4NDN3</accession>
<comment type="caution">
    <text evidence="1">The sequence shown here is derived from an EMBL/GenBank/DDBJ whole genome shotgun (WGS) entry which is preliminary data.</text>
</comment>
<evidence type="ECO:0000313" key="2">
    <source>
        <dbReference type="Proteomes" id="UP000680304"/>
    </source>
</evidence>
<keyword evidence="2" id="KW-1185">Reference proteome</keyword>
<dbReference type="RefSeq" id="WP_213530877.1">
    <property type="nucleotide sequence ID" value="NZ_BOVJ01000174.1"/>
</dbReference>
<reference evidence="1 2" key="1">
    <citation type="submission" date="2021-04" db="EMBL/GenBank/DDBJ databases">
        <title>Draft genome sequence of Paenibacillus cisolokensis, LC2-13A.</title>
        <authorList>
            <person name="Uke A."/>
            <person name="Chhe C."/>
            <person name="Baramee S."/>
            <person name="Kosugi A."/>
        </authorList>
    </citation>
    <scope>NUCLEOTIDE SEQUENCE [LARGE SCALE GENOMIC DNA]</scope>
    <source>
        <strain evidence="1 2">LC2-13A</strain>
    </source>
</reference>
<gene>
    <name evidence="1" type="ORF">PACILC2_48970</name>
</gene>